<dbReference type="EMBL" id="QDDL01000002">
    <property type="protein sequence ID" value="PVZ70442.1"/>
    <property type="molecule type" value="Genomic_DNA"/>
</dbReference>
<dbReference type="RefSeq" id="WP_116686515.1">
    <property type="nucleotide sequence ID" value="NZ_CAWNYD010000002.1"/>
</dbReference>
<evidence type="ECO:0000313" key="2">
    <source>
        <dbReference type="Proteomes" id="UP000244906"/>
    </source>
</evidence>
<reference evidence="1 2" key="1">
    <citation type="submission" date="2018-04" db="EMBL/GenBank/DDBJ databases">
        <title>Thalassorhabdus spongiae gen. nov., sp. nov., isolated from a marine sponge in South-West Iceland.</title>
        <authorList>
            <person name="Knobloch S."/>
            <person name="Daussin A."/>
            <person name="Johannsson R."/>
            <person name="Marteinsson V.T."/>
        </authorList>
    </citation>
    <scope>NUCLEOTIDE SEQUENCE [LARGE SCALE GENOMIC DNA]</scope>
    <source>
        <strain evidence="1 2">Hp12</strain>
    </source>
</reference>
<comment type="caution">
    <text evidence="1">The sequence shown here is derived from an EMBL/GenBank/DDBJ whole genome shotgun (WGS) entry which is preliminary data.</text>
</comment>
<dbReference type="InterPro" id="IPR036388">
    <property type="entry name" value="WH-like_DNA-bd_sf"/>
</dbReference>
<sequence>MSVSKESLIGTLDYIRDKAGNLSIDEILILLAVSDSKGMRLGDISEKSGATRHQVSRFVNLYSRHGYRGASLSPKLFLIKEDTGNGPGRPRLVSLTAQSKKIVAGIK</sequence>
<organism evidence="1 2">
    <name type="scientific">Pelagibaculum spongiae</name>
    <dbReference type="NCBI Taxonomy" id="2080658"/>
    <lineage>
        <taxon>Bacteria</taxon>
        <taxon>Pseudomonadati</taxon>
        <taxon>Pseudomonadota</taxon>
        <taxon>Gammaproteobacteria</taxon>
        <taxon>Oceanospirillales</taxon>
        <taxon>Pelagibaculum</taxon>
    </lineage>
</organism>
<dbReference type="Proteomes" id="UP000244906">
    <property type="component" value="Unassembled WGS sequence"/>
</dbReference>
<protein>
    <recommendedName>
        <fullName evidence="3">MarR family transcriptional regulator</fullName>
    </recommendedName>
</protein>
<gene>
    <name evidence="1" type="ORF">DC094_07595</name>
</gene>
<proteinExistence type="predicted"/>
<evidence type="ECO:0008006" key="3">
    <source>
        <dbReference type="Google" id="ProtNLM"/>
    </source>
</evidence>
<name>A0A2V1H1X7_9GAMM</name>
<keyword evidence="2" id="KW-1185">Reference proteome</keyword>
<accession>A0A2V1H1X7</accession>
<dbReference type="AlphaFoldDB" id="A0A2V1H1X7"/>
<evidence type="ECO:0000313" key="1">
    <source>
        <dbReference type="EMBL" id="PVZ70442.1"/>
    </source>
</evidence>
<dbReference type="Gene3D" id="1.10.10.10">
    <property type="entry name" value="Winged helix-like DNA-binding domain superfamily/Winged helix DNA-binding domain"/>
    <property type="match status" value="1"/>
</dbReference>